<proteinExistence type="predicted"/>
<evidence type="ECO:0000259" key="2">
    <source>
        <dbReference type="Pfam" id="PF00248"/>
    </source>
</evidence>
<evidence type="ECO:0000313" key="3">
    <source>
        <dbReference type="EMBL" id="KAF7319413.1"/>
    </source>
</evidence>
<dbReference type="Pfam" id="PF00248">
    <property type="entry name" value="Aldo_ket_red"/>
    <property type="match status" value="1"/>
</dbReference>
<dbReference type="PANTHER" id="PTHR43364">
    <property type="entry name" value="NADH-SPECIFIC METHYLGLYOXAL REDUCTASE-RELATED"/>
    <property type="match status" value="1"/>
</dbReference>
<dbReference type="PRINTS" id="PR00069">
    <property type="entry name" value="ALDKETRDTASE"/>
</dbReference>
<dbReference type="AlphaFoldDB" id="A0A8H6WLR9"/>
<protein>
    <submittedName>
        <fullName evidence="3">Aldo-ket-red domain-containing protein</fullName>
    </submittedName>
</protein>
<accession>A0A8H6WLR9</accession>
<dbReference type="GO" id="GO:0016491">
    <property type="term" value="F:oxidoreductase activity"/>
    <property type="evidence" value="ECO:0007669"/>
    <property type="project" value="UniProtKB-KW"/>
</dbReference>
<dbReference type="InterPro" id="IPR036812">
    <property type="entry name" value="NAD(P)_OxRdtase_dom_sf"/>
</dbReference>
<dbReference type="Proteomes" id="UP000613580">
    <property type="component" value="Unassembled WGS sequence"/>
</dbReference>
<dbReference type="SUPFAM" id="SSF51430">
    <property type="entry name" value="NAD(P)-linked oxidoreductase"/>
    <property type="match status" value="1"/>
</dbReference>
<organism evidence="3 4">
    <name type="scientific">Mycena chlorophos</name>
    <name type="common">Agaric fungus</name>
    <name type="synonym">Agaricus chlorophos</name>
    <dbReference type="NCBI Taxonomy" id="658473"/>
    <lineage>
        <taxon>Eukaryota</taxon>
        <taxon>Fungi</taxon>
        <taxon>Dikarya</taxon>
        <taxon>Basidiomycota</taxon>
        <taxon>Agaricomycotina</taxon>
        <taxon>Agaricomycetes</taxon>
        <taxon>Agaricomycetidae</taxon>
        <taxon>Agaricales</taxon>
        <taxon>Marasmiineae</taxon>
        <taxon>Mycenaceae</taxon>
        <taxon>Mycena</taxon>
    </lineage>
</organism>
<dbReference type="InterPro" id="IPR050523">
    <property type="entry name" value="AKR_Detox_Biosynth"/>
</dbReference>
<evidence type="ECO:0000256" key="1">
    <source>
        <dbReference type="ARBA" id="ARBA00023002"/>
    </source>
</evidence>
<dbReference type="InterPro" id="IPR023210">
    <property type="entry name" value="NADP_OxRdtase_dom"/>
</dbReference>
<dbReference type="InterPro" id="IPR020471">
    <property type="entry name" value="AKR"/>
</dbReference>
<reference evidence="3" key="1">
    <citation type="submission" date="2020-05" db="EMBL/GenBank/DDBJ databases">
        <title>Mycena genomes resolve the evolution of fungal bioluminescence.</title>
        <authorList>
            <person name="Tsai I.J."/>
        </authorList>
    </citation>
    <scope>NUCLEOTIDE SEQUENCE</scope>
    <source>
        <strain evidence="3">110903Hualien_Pintung</strain>
    </source>
</reference>
<keyword evidence="4" id="KW-1185">Reference proteome</keyword>
<gene>
    <name evidence="3" type="ORF">HMN09_00279600</name>
</gene>
<dbReference type="Gene3D" id="3.20.20.100">
    <property type="entry name" value="NADP-dependent oxidoreductase domain"/>
    <property type="match status" value="1"/>
</dbReference>
<evidence type="ECO:0000313" key="4">
    <source>
        <dbReference type="Proteomes" id="UP000613580"/>
    </source>
</evidence>
<sequence length="355" mass="39374">MLTSELGLSPATSSRTMTALYPGQKSALNVVMGAMTFGEAGTNNVRVTDLKDIEAILDVFLSHGHRELDTARVYGDGTSEKVLAAIDYQKKGIVMQTKLYPTHIPQFASVAGPNTPEGVRKYLAMSLAALNADSIDALYLHAPDRKVPFEDTLRAVDELYKEGKFKRFGISNFMSWEVAETVAICKAHGWIQPTIYQGLYNAIHRAVEPELFPCLRKFGIAFYAFNPLAGGFFTGRYTGTQSETPDGSRFDVKTRAGKGYRERYWNDVYFSALASIQAAGEKHNLTLAEIALRWMSHHSMMKREYGDAVIIGASSLNHIEQNMLDLEKGPLPEDVVKALDEAWLSVKGVATNYFH</sequence>
<comment type="caution">
    <text evidence="3">The sequence shown here is derived from an EMBL/GenBank/DDBJ whole genome shotgun (WGS) entry which is preliminary data.</text>
</comment>
<dbReference type="EMBL" id="JACAZE010000003">
    <property type="protein sequence ID" value="KAF7319413.1"/>
    <property type="molecule type" value="Genomic_DNA"/>
</dbReference>
<feature type="domain" description="NADP-dependent oxidoreductase" evidence="2">
    <location>
        <begin position="30"/>
        <end position="343"/>
    </location>
</feature>
<keyword evidence="1" id="KW-0560">Oxidoreductase</keyword>
<dbReference type="OrthoDB" id="2310150at2759"/>
<dbReference type="PANTHER" id="PTHR43364:SF4">
    <property type="entry name" value="NAD(P)-LINKED OXIDOREDUCTASE SUPERFAMILY PROTEIN"/>
    <property type="match status" value="1"/>
</dbReference>
<dbReference type="CDD" id="cd19075">
    <property type="entry name" value="AKR_AKR7A1-5"/>
    <property type="match status" value="1"/>
</dbReference>
<name>A0A8H6WLR9_MYCCL</name>